<dbReference type="Proteomes" id="UP000093954">
    <property type="component" value="Unassembled WGS sequence"/>
</dbReference>
<dbReference type="CDD" id="cd04301">
    <property type="entry name" value="NAT_SF"/>
    <property type="match status" value="1"/>
</dbReference>
<dbReference type="Pfam" id="PF13508">
    <property type="entry name" value="Acetyltransf_7"/>
    <property type="match status" value="1"/>
</dbReference>
<dbReference type="InterPro" id="IPR016181">
    <property type="entry name" value="Acyl_CoA_acyltransferase"/>
</dbReference>
<dbReference type="PATRIC" id="fig|1353534.3.peg.2662"/>
<dbReference type="Gene3D" id="3.40.630.30">
    <property type="match status" value="1"/>
</dbReference>
<sequence length="205" mass="23579">MNVSIRLEEEKDYKTVEYMTREAFWNVYKPGCDEHLVVHNIKKVSAFIKELSFVAIDGDKIVGSIIYSKAKIVDDKNRKFEILCMGPISVRPSYQGLGIGSLLMNHSIEKAGQLGYKAIIIFGNPKYYHRFGFKNAKEYGIQTSSGENFEEFMVLELYKGALAGILGKFYADKVFEIKKKELEAFEKEFPYKEKLITDTQLNQKQ</sequence>
<dbReference type="InterPro" id="IPR000182">
    <property type="entry name" value="GNAT_dom"/>
</dbReference>
<keyword evidence="2" id="KW-0808">Transferase</keyword>
<proteinExistence type="predicted"/>
<dbReference type="AlphaFoldDB" id="A0A1A6APQ9"/>
<dbReference type="InterPro" id="IPR050276">
    <property type="entry name" value="MshD_Acetyltransferase"/>
</dbReference>
<dbReference type="RefSeq" id="WP_065078816.1">
    <property type="nucleotide sequence ID" value="NZ_LROS01000030.1"/>
</dbReference>
<dbReference type="GO" id="GO:0016747">
    <property type="term" value="F:acyltransferase activity, transferring groups other than amino-acyl groups"/>
    <property type="evidence" value="ECO:0007669"/>
    <property type="project" value="InterPro"/>
</dbReference>
<evidence type="ECO:0000313" key="3">
    <source>
        <dbReference type="Proteomes" id="UP000093954"/>
    </source>
</evidence>
<evidence type="ECO:0000259" key="1">
    <source>
        <dbReference type="PROSITE" id="PS51186"/>
    </source>
</evidence>
<evidence type="ECO:0000313" key="2">
    <source>
        <dbReference type="EMBL" id="OBR92054.1"/>
    </source>
</evidence>
<organism evidence="2 3">
    <name type="scientific">Clostridium ragsdalei P11</name>
    <dbReference type="NCBI Taxonomy" id="1353534"/>
    <lineage>
        <taxon>Bacteria</taxon>
        <taxon>Bacillati</taxon>
        <taxon>Bacillota</taxon>
        <taxon>Clostridia</taxon>
        <taxon>Eubacteriales</taxon>
        <taxon>Clostridiaceae</taxon>
        <taxon>Clostridium</taxon>
    </lineage>
</organism>
<dbReference type="EMBL" id="LROS01000030">
    <property type="protein sequence ID" value="OBR92054.1"/>
    <property type="molecule type" value="Genomic_DNA"/>
</dbReference>
<dbReference type="PROSITE" id="PS51186">
    <property type="entry name" value="GNAT"/>
    <property type="match status" value="1"/>
</dbReference>
<gene>
    <name evidence="2" type="ORF">CLRAG_26210</name>
</gene>
<comment type="caution">
    <text evidence="2">The sequence shown here is derived from an EMBL/GenBank/DDBJ whole genome shotgun (WGS) entry which is preliminary data.</text>
</comment>
<reference evidence="2 3" key="1">
    <citation type="journal article" date="2012" name="Front. Microbiol.">
        <title>Draft Genome Sequence of the Virulent Strain 01-B526 of the Fish Pathogen Aeromonas salmonicida.</title>
        <authorList>
            <person name="Charette S.J."/>
            <person name="Brochu F."/>
            <person name="Boyle B."/>
            <person name="Filion G."/>
            <person name="Tanaka K.H."/>
            <person name="Derome N."/>
        </authorList>
    </citation>
    <scope>NUCLEOTIDE SEQUENCE [LARGE SCALE GENOMIC DNA]</scope>
    <source>
        <strain evidence="2 3">P11</strain>
    </source>
</reference>
<feature type="domain" description="N-acetyltransferase" evidence="1">
    <location>
        <begin position="3"/>
        <end position="158"/>
    </location>
</feature>
<dbReference type="PANTHER" id="PTHR43617:SF38">
    <property type="entry name" value="N-ACETYLTRANSFERASE DOMAIN-CONTAINING PROTEIN"/>
    <property type="match status" value="1"/>
</dbReference>
<protein>
    <submittedName>
        <fullName evidence="2">Acetyltransferase (GNAT) family protein</fullName>
    </submittedName>
</protein>
<dbReference type="SUPFAM" id="SSF55729">
    <property type="entry name" value="Acyl-CoA N-acyltransferases (Nat)"/>
    <property type="match status" value="1"/>
</dbReference>
<name>A0A1A6APQ9_9CLOT</name>
<keyword evidence="3" id="KW-1185">Reference proteome</keyword>
<accession>A0A1A6APQ9</accession>
<dbReference type="PANTHER" id="PTHR43617">
    <property type="entry name" value="L-AMINO ACID N-ACETYLTRANSFERASE"/>
    <property type="match status" value="1"/>
</dbReference>